<reference evidence="2 3" key="1">
    <citation type="submission" date="2024-02" db="EMBL/GenBank/DDBJ databases">
        <title>A draft genome for the cacao thread blight pathogen Marasmius crinis-equi.</title>
        <authorList>
            <person name="Cohen S.P."/>
            <person name="Baruah I.K."/>
            <person name="Amoako-Attah I."/>
            <person name="Bukari Y."/>
            <person name="Meinhardt L.W."/>
            <person name="Bailey B.A."/>
        </authorList>
    </citation>
    <scope>NUCLEOTIDE SEQUENCE [LARGE SCALE GENOMIC DNA]</scope>
    <source>
        <strain evidence="2 3">GH-76</strain>
    </source>
</reference>
<dbReference type="Proteomes" id="UP001465976">
    <property type="component" value="Unassembled WGS sequence"/>
</dbReference>
<name>A0ABR3FS38_9AGAR</name>
<feature type="region of interest" description="Disordered" evidence="1">
    <location>
        <begin position="364"/>
        <end position="399"/>
    </location>
</feature>
<sequence length="444" mass="49144">MPGYAIDSPPTLIPQFRIPSVSSTSLPTSVGTVDFADLQIVCKGRDLLDLLTQAVATNTRYAKGHEALDSAVLRFLKGTLPGEVTAQSTSLFATHGYAMPDFSNIEQYRGLRYKYLHLRWEPDRGAETPKRPTSLGIVPCFRTQHSLIADSSLSFGTPIIGDGTSFKRAILLQPMKRAGQWQYILAQTEHKTKPIYIRVPVSKVVPYWPYMHSPHLLLLAEIAPFVTGLTGPGLDNIMKAADNCYRPSISVQVEHQEDVTANTTVHSWPGYPVLADRRQLGDWMLRRSAPADSIPVLSISPTIPVPDHWCEPKSEPPTDDFQLLSLNPTECLRYRGHILPHEGIPFPLSPTSTMYPLSFRNDASKSSCTDLSTPPVVETPSSSDGKTSTTNFIPPAPETLLPLRNSKSLLSLRPITERLRKFSVGRLKESKKKAPQKPISSEKT</sequence>
<evidence type="ECO:0000313" key="2">
    <source>
        <dbReference type="EMBL" id="KAL0578196.1"/>
    </source>
</evidence>
<evidence type="ECO:0000256" key="1">
    <source>
        <dbReference type="SAM" id="MobiDB-lite"/>
    </source>
</evidence>
<protein>
    <submittedName>
        <fullName evidence="2">Uncharacterized protein</fullName>
    </submittedName>
</protein>
<evidence type="ECO:0000313" key="3">
    <source>
        <dbReference type="Proteomes" id="UP001465976"/>
    </source>
</evidence>
<gene>
    <name evidence="2" type="ORF">V5O48_003799</name>
</gene>
<dbReference type="EMBL" id="JBAHYK010000114">
    <property type="protein sequence ID" value="KAL0578196.1"/>
    <property type="molecule type" value="Genomic_DNA"/>
</dbReference>
<proteinExistence type="predicted"/>
<keyword evidence="3" id="KW-1185">Reference proteome</keyword>
<feature type="region of interest" description="Disordered" evidence="1">
    <location>
        <begin position="421"/>
        <end position="444"/>
    </location>
</feature>
<organism evidence="2 3">
    <name type="scientific">Marasmius crinis-equi</name>
    <dbReference type="NCBI Taxonomy" id="585013"/>
    <lineage>
        <taxon>Eukaryota</taxon>
        <taxon>Fungi</taxon>
        <taxon>Dikarya</taxon>
        <taxon>Basidiomycota</taxon>
        <taxon>Agaricomycotina</taxon>
        <taxon>Agaricomycetes</taxon>
        <taxon>Agaricomycetidae</taxon>
        <taxon>Agaricales</taxon>
        <taxon>Marasmiineae</taxon>
        <taxon>Marasmiaceae</taxon>
        <taxon>Marasmius</taxon>
    </lineage>
</organism>
<feature type="compositionally biased region" description="Low complexity" evidence="1">
    <location>
        <begin position="372"/>
        <end position="383"/>
    </location>
</feature>
<accession>A0ABR3FS38</accession>
<comment type="caution">
    <text evidence="2">The sequence shown here is derived from an EMBL/GenBank/DDBJ whole genome shotgun (WGS) entry which is preliminary data.</text>
</comment>